<evidence type="ECO:0000256" key="3">
    <source>
        <dbReference type="ARBA" id="ARBA00023157"/>
    </source>
</evidence>
<dbReference type="Gene3D" id="2.60.40.10">
    <property type="entry name" value="Immunoglobulins"/>
    <property type="match status" value="3"/>
</dbReference>
<feature type="transmembrane region" description="Helical" evidence="7">
    <location>
        <begin position="205"/>
        <end position="230"/>
    </location>
</feature>
<dbReference type="PANTHER" id="PTHR11640">
    <property type="entry name" value="NEPHRIN"/>
    <property type="match status" value="1"/>
</dbReference>
<proteinExistence type="predicted"/>
<keyword evidence="2 7" id="KW-0472">Membrane</keyword>
<evidence type="ECO:0000256" key="2">
    <source>
        <dbReference type="ARBA" id="ARBA00023136"/>
    </source>
</evidence>
<dbReference type="Proteomes" id="UP000507470">
    <property type="component" value="Unassembled WGS sequence"/>
</dbReference>
<protein>
    <recommendedName>
        <fullName evidence="8">Ig-like domain-containing protein</fullName>
    </recommendedName>
</protein>
<dbReference type="PROSITE" id="PS50835">
    <property type="entry name" value="IG_LIKE"/>
    <property type="match status" value="5"/>
</dbReference>
<feature type="domain" description="Ig-like" evidence="8">
    <location>
        <begin position="614"/>
        <end position="703"/>
    </location>
</feature>
<feature type="region of interest" description="Disordered" evidence="6">
    <location>
        <begin position="924"/>
        <end position="944"/>
    </location>
</feature>
<sequence length="996" mass="112026">MCDLRAPPMKLKFHLINLTVEAGQADLLNKVLCMNAVSADLSKYYEVLGKDKSQYILVIKQFSEADVDCEYKCIVGVDETRKTLQINEEDYEYIPPKETTTVTANLQHGHFSVNVHFAKVWPTPVCEIIFEKINFGERIEMSKRKNGKLYSVDISLQHAFRKEDCSGEMLISCQIGTTHIEVQRKQFNTCPVTGDSKNSNVLNDYALMTLVIAVFMILVMVFVMMISLIIKQKGYIESVCEQLCGYPGKTQGSNTTLICPFKSTTHKAQWLGPKSLTAYSDGSYLKNTLTNYEKLRITGNYRIGEYNLEINNFSPDDEGHYRCNTINGSPKNISVTNTSSDGLLEVNEGQISLLTCTVESGNPAEDMMWVHNDSILVFGGPKCLVYEFVPVVTDHLQVYICIANNSKTEDTVEYQVQLYVKELPNTTIQPAGSTVIEAAEGKDIVLNCEYQTNVKPYKMTWIFNNDTILSESSDEVTLKGTLHLTNLSRNNTGTYRCNVYNTVGMGNAEIDVLITYKPELASNAPFIFDTEIGMPAYISIPIKSFEKPTASWTLSSEESIQVGLLSVKTTENDMFLIEGKIVPSTNHHFGKYGISVRNRVGSIHADVTLTYTEIRVLVSPRRYNCSTGNSTSINCFVNTNLYTEWSCVWKHFYNDEFIRSLPCIIKDGVSRLRFEFCNYMDTGIYKCILETPTWNFSSNAELSVKGPPIVLKSVVERHGNNIVISTYFVSYSPAKSISWFFNNGKKESQIESNSTIFQILSSKSAADIAIYGKKVHIDCMRTDLKLLDSEPVKEGWFVCLIRNRFGSRETVFNITDNSTFKKFLGESLTTTDSHTEAIFYSSMYPLNSSEVNDEGTTTIQTEIQMSNDIALQNVRRSTPSDDIYEEICNENADACPPSISGQVLEGEIDDKRLTIAGETISTPNTNIYEDLDDAPKERNQNNSDHYKTISSEMPILDHNSDDENYLIPGPAYLIVIDSDQEKEANPCDTNAYKLII</sequence>
<dbReference type="GO" id="GO:0005911">
    <property type="term" value="C:cell-cell junction"/>
    <property type="evidence" value="ECO:0007669"/>
    <property type="project" value="TreeGrafter"/>
</dbReference>
<feature type="domain" description="Ig-like" evidence="8">
    <location>
        <begin position="330"/>
        <end position="417"/>
    </location>
</feature>
<dbReference type="PANTHER" id="PTHR11640:SF31">
    <property type="entry name" value="IRREGULAR CHIASM C-ROUGHEST PROTEIN-RELATED"/>
    <property type="match status" value="1"/>
</dbReference>
<dbReference type="InterPro" id="IPR003598">
    <property type="entry name" value="Ig_sub2"/>
</dbReference>
<dbReference type="AlphaFoldDB" id="A0A6J8CKX9"/>
<dbReference type="InterPro" id="IPR007110">
    <property type="entry name" value="Ig-like_dom"/>
</dbReference>
<feature type="domain" description="Ig-like" evidence="8">
    <location>
        <begin position="707"/>
        <end position="815"/>
    </location>
</feature>
<dbReference type="SMART" id="SM00409">
    <property type="entry name" value="IG"/>
    <property type="match status" value="4"/>
</dbReference>
<accession>A0A6J8CKX9</accession>
<evidence type="ECO:0000256" key="4">
    <source>
        <dbReference type="ARBA" id="ARBA00023180"/>
    </source>
</evidence>
<dbReference type="InterPro" id="IPR036179">
    <property type="entry name" value="Ig-like_dom_sf"/>
</dbReference>
<evidence type="ECO:0000259" key="8">
    <source>
        <dbReference type="PROSITE" id="PS50835"/>
    </source>
</evidence>
<keyword evidence="7" id="KW-0812">Transmembrane</keyword>
<dbReference type="Pfam" id="PF13927">
    <property type="entry name" value="Ig_3"/>
    <property type="match status" value="1"/>
</dbReference>
<evidence type="ECO:0000256" key="5">
    <source>
        <dbReference type="ARBA" id="ARBA00023319"/>
    </source>
</evidence>
<evidence type="ECO:0000256" key="6">
    <source>
        <dbReference type="SAM" id="MobiDB-lite"/>
    </source>
</evidence>
<feature type="compositionally biased region" description="Basic and acidic residues" evidence="6">
    <location>
        <begin position="933"/>
        <end position="944"/>
    </location>
</feature>
<organism evidence="9 10">
    <name type="scientific">Mytilus coruscus</name>
    <name type="common">Sea mussel</name>
    <dbReference type="NCBI Taxonomy" id="42192"/>
    <lineage>
        <taxon>Eukaryota</taxon>
        <taxon>Metazoa</taxon>
        <taxon>Spiralia</taxon>
        <taxon>Lophotrochozoa</taxon>
        <taxon>Mollusca</taxon>
        <taxon>Bivalvia</taxon>
        <taxon>Autobranchia</taxon>
        <taxon>Pteriomorphia</taxon>
        <taxon>Mytilida</taxon>
        <taxon>Mytiloidea</taxon>
        <taxon>Mytilidae</taxon>
        <taxon>Mytilinae</taxon>
        <taxon>Mytilus</taxon>
    </lineage>
</organism>
<dbReference type="InterPro" id="IPR003599">
    <property type="entry name" value="Ig_sub"/>
</dbReference>
<dbReference type="EMBL" id="CACVKT020005663">
    <property type="protein sequence ID" value="CAC5397108.1"/>
    <property type="molecule type" value="Genomic_DNA"/>
</dbReference>
<evidence type="ECO:0000256" key="7">
    <source>
        <dbReference type="SAM" id="Phobius"/>
    </source>
</evidence>
<feature type="domain" description="Ig-like" evidence="8">
    <location>
        <begin position="424"/>
        <end position="515"/>
    </location>
</feature>
<evidence type="ECO:0000313" key="9">
    <source>
        <dbReference type="EMBL" id="CAC5397108.1"/>
    </source>
</evidence>
<feature type="domain" description="Ig-like" evidence="8">
    <location>
        <begin position="251"/>
        <end position="329"/>
    </location>
</feature>
<keyword evidence="3" id="KW-1015">Disulfide bond</keyword>
<dbReference type="InterPro" id="IPR051275">
    <property type="entry name" value="Cell_adhesion_signaling"/>
</dbReference>
<dbReference type="InterPro" id="IPR013783">
    <property type="entry name" value="Ig-like_fold"/>
</dbReference>
<evidence type="ECO:0000256" key="1">
    <source>
        <dbReference type="ARBA" id="ARBA00004479"/>
    </source>
</evidence>
<keyword evidence="7" id="KW-1133">Transmembrane helix</keyword>
<dbReference type="SUPFAM" id="SSF48726">
    <property type="entry name" value="Immunoglobulin"/>
    <property type="match status" value="4"/>
</dbReference>
<gene>
    <name evidence="9" type="ORF">MCOR_31576</name>
</gene>
<keyword evidence="4" id="KW-0325">Glycoprotein</keyword>
<dbReference type="GO" id="GO:0098609">
    <property type="term" value="P:cell-cell adhesion"/>
    <property type="evidence" value="ECO:0007669"/>
    <property type="project" value="TreeGrafter"/>
</dbReference>
<keyword evidence="5" id="KW-0393">Immunoglobulin domain</keyword>
<reference evidence="9 10" key="1">
    <citation type="submission" date="2020-06" db="EMBL/GenBank/DDBJ databases">
        <authorList>
            <person name="Li R."/>
            <person name="Bekaert M."/>
        </authorList>
    </citation>
    <scope>NUCLEOTIDE SEQUENCE [LARGE SCALE GENOMIC DNA]</scope>
    <source>
        <strain evidence="10">wild</strain>
    </source>
</reference>
<evidence type="ECO:0000313" key="10">
    <source>
        <dbReference type="Proteomes" id="UP000507470"/>
    </source>
</evidence>
<comment type="subcellular location">
    <subcellularLocation>
        <location evidence="1">Membrane</location>
        <topology evidence="1">Single-pass type I membrane protein</topology>
    </subcellularLocation>
</comment>
<dbReference type="GO" id="GO:0050839">
    <property type="term" value="F:cell adhesion molecule binding"/>
    <property type="evidence" value="ECO:0007669"/>
    <property type="project" value="TreeGrafter"/>
</dbReference>
<dbReference type="GO" id="GO:0005886">
    <property type="term" value="C:plasma membrane"/>
    <property type="evidence" value="ECO:0007669"/>
    <property type="project" value="TreeGrafter"/>
</dbReference>
<name>A0A6J8CKX9_MYTCO</name>
<keyword evidence="10" id="KW-1185">Reference proteome</keyword>
<dbReference type="SMART" id="SM00408">
    <property type="entry name" value="IGc2"/>
    <property type="match status" value="3"/>
</dbReference>
<dbReference type="OrthoDB" id="6096186at2759"/>